<proteinExistence type="evidence at transcript level"/>
<feature type="region of interest" description="Disordered" evidence="1">
    <location>
        <begin position="1"/>
        <end position="41"/>
    </location>
</feature>
<reference evidence="2" key="1">
    <citation type="submission" date="2008-12" db="EMBL/GenBank/DDBJ databases">
        <authorList>
            <person name="Zhang H."/>
            <person name="Lin S."/>
        </authorList>
    </citation>
    <scope>NUCLEOTIDE SEQUENCE</scope>
    <source>
        <strain evidence="2">CCMP696</strain>
    </source>
</reference>
<organism evidence="2">
    <name type="scientific">Prorocentrum minimum</name>
    <name type="common">Dinoflagellate</name>
    <name type="synonym">Exuviaella minima</name>
    <dbReference type="NCBI Taxonomy" id="39449"/>
    <lineage>
        <taxon>Eukaryota</taxon>
        <taxon>Sar</taxon>
        <taxon>Alveolata</taxon>
        <taxon>Dinophyceae</taxon>
        <taxon>Prorocentrales</taxon>
        <taxon>Prorocentraceae</taxon>
        <taxon>Prorocentrum</taxon>
    </lineage>
</organism>
<name>E8Z6V2_PROMN</name>
<evidence type="ECO:0000256" key="1">
    <source>
        <dbReference type="SAM" id="MobiDB-lite"/>
    </source>
</evidence>
<feature type="non-terminal residue" evidence="2">
    <location>
        <position position="1"/>
    </location>
</feature>
<feature type="non-terminal residue" evidence="2">
    <location>
        <position position="207"/>
    </location>
</feature>
<feature type="compositionally biased region" description="Basic residues" evidence="1">
    <location>
        <begin position="1"/>
        <end position="15"/>
    </location>
</feature>
<evidence type="ECO:0000313" key="2">
    <source>
        <dbReference type="EMBL" id="ACU45182.1"/>
    </source>
</evidence>
<dbReference type="AlphaFoldDB" id="E8Z6V2"/>
<sequence>EQVHRHRGAASRARARRAERPTRGTAAAEGSRRGHRQLTPAWRRRLRAAGHGPGGLRARLARPRYLHVARLQEDGGHEDVAWDAAGLLWRGVLRGLRQPQHESDERVVQGEREEVSASARAFCWGAVLHHQSSSAPLLSLLLPGQRSGHGEPGTASGTAGAPVLRCRARPRRWAGYDQSARCQFSLMAGSSKSSLYSAMRETPTPTK</sequence>
<reference evidence="2" key="2">
    <citation type="book" date="2010" name="PROCEEDINGS OF 13TH INTERNATIONAL CONFERENCE ON HARMFUL ALGAE" publisher="International Society For The Study of Harmful Algae" city="Hong Kong, China">
        <title>Dinoflagellate meta-transcriptomics enabled by spliced leader.</title>
        <editorList>
            <person name="Unknown A."/>
        </editorList>
        <authorList>
            <person name="Lin S."/>
            <person name="Zhang H."/>
        </authorList>
    </citation>
    <scope>NUCLEOTIDE SEQUENCE</scope>
    <source>
        <strain evidence="2">CCMP696</strain>
    </source>
</reference>
<dbReference type="EMBL" id="FJ600158">
    <property type="protein sequence ID" value="ACU45182.1"/>
    <property type="molecule type" value="mRNA"/>
</dbReference>
<accession>E8Z6V2</accession>
<protein>
    <submittedName>
        <fullName evidence="2">Uncharacterized protein</fullName>
    </submittedName>
</protein>